<evidence type="ECO:0000313" key="3">
    <source>
        <dbReference type="EMBL" id="SCM08123.1"/>
    </source>
</evidence>
<dbReference type="EMBL" id="LT608199">
    <property type="protein sequence ID" value="SCM08123.1"/>
    <property type="molecule type" value="Genomic_DNA"/>
</dbReference>
<evidence type="ECO:0000313" key="4">
    <source>
        <dbReference type="Proteomes" id="UP000195879"/>
    </source>
</evidence>
<feature type="compositionally biased region" description="Polar residues" evidence="1">
    <location>
        <begin position="90"/>
        <end position="101"/>
    </location>
</feature>
<feature type="compositionally biased region" description="Basic and acidic residues" evidence="1">
    <location>
        <begin position="51"/>
        <end position="62"/>
    </location>
</feature>
<sequence>MKSNIIKISFALLFLSYYVSEINGNVTKKSKFSLRSFFTKNEDLNNDSDDGNVHGESEEKGGVDTTQTTLNGGTGTQKTGSQPQGEGVQSPGTNTSQNVNPDQPCTEDCEDHCDEECGDCHDEECDECHDELCDECHDESCTDCQDECTDDCREECEQMRAGDDHCGGENIPSCTNCTVNDPSCKECQKIFNAHHPETPNARNGRHPTPRVQNVIEDITNGAKNMADEDEAVCDEQLDEGGDNEEEEEEDNVDIEDVEIIESTEEIEDSNDNEELELEEVIDTNKGGQEENEAETEATVTNEHGNNNNITNTNEAANNNQTNNTNNANNNQTNNTNNANNNQTNNTNNANNNKTGMNLLIKEYKGNTGATTEKENILDNALRGIDDNQFSSDIQDFSQDITEYALMEDDI</sequence>
<feature type="chain" id="PRO_5008917741" evidence="2">
    <location>
        <begin position="25"/>
        <end position="410"/>
    </location>
</feature>
<feature type="signal peptide" evidence="2">
    <location>
        <begin position="1"/>
        <end position="24"/>
    </location>
</feature>
<dbReference type="Proteomes" id="UP000195879">
    <property type="component" value="Chromosome 5"/>
</dbReference>
<evidence type="ECO:0000256" key="2">
    <source>
        <dbReference type="SAM" id="SignalP"/>
    </source>
</evidence>
<protein>
    <submittedName>
        <fullName evidence="3">CCAT-binding transcription factor-like protein, putative</fullName>
    </submittedName>
</protein>
<proteinExistence type="predicted"/>
<reference evidence="3 4" key="1">
    <citation type="submission" date="2016-08" db="EMBL/GenBank/DDBJ databases">
        <authorList>
            <consortium name="Pathogen Informatics"/>
        </authorList>
    </citation>
    <scope>NUCLEOTIDE SEQUENCE [LARGE SCALE GENOMIC DNA]</scope>
    <source>
        <strain evidence="3 4">DK</strain>
    </source>
</reference>
<accession>A0A1D3LHQ8</accession>
<feature type="region of interest" description="Disordered" evidence="1">
    <location>
        <begin position="281"/>
        <end position="353"/>
    </location>
</feature>
<feature type="region of interest" description="Disordered" evidence="1">
    <location>
        <begin position="41"/>
        <end position="101"/>
    </location>
</feature>
<keyword evidence="2" id="KW-0732">Signal</keyword>
<name>A0A1D3LHQ8_PLACE</name>
<feature type="compositionally biased region" description="Low complexity" evidence="1">
    <location>
        <begin position="65"/>
        <end position="80"/>
    </location>
</feature>
<feature type="compositionally biased region" description="Low complexity" evidence="1">
    <location>
        <begin position="296"/>
        <end position="352"/>
    </location>
</feature>
<evidence type="ECO:0000256" key="1">
    <source>
        <dbReference type="SAM" id="MobiDB-lite"/>
    </source>
</evidence>
<dbReference type="OrthoDB" id="373041at2759"/>
<gene>
    <name evidence="3" type="ORF">PCHDK_000086100</name>
</gene>
<organism evidence="3 4">
    <name type="scientific">Plasmodium chabaudi adami</name>
    <dbReference type="NCBI Taxonomy" id="5826"/>
    <lineage>
        <taxon>Eukaryota</taxon>
        <taxon>Sar</taxon>
        <taxon>Alveolata</taxon>
        <taxon>Apicomplexa</taxon>
        <taxon>Aconoidasida</taxon>
        <taxon>Haemosporida</taxon>
        <taxon>Plasmodiidae</taxon>
        <taxon>Plasmodium</taxon>
        <taxon>Plasmodium (Vinckeia)</taxon>
    </lineage>
</organism>
<dbReference type="AlphaFoldDB" id="A0A1D3LHQ8"/>